<feature type="repeat" description="ANK" evidence="11">
    <location>
        <begin position="210"/>
        <end position="242"/>
    </location>
</feature>
<evidence type="ECO:0000256" key="13">
    <source>
        <dbReference type="SAM" id="MobiDB-lite"/>
    </source>
</evidence>
<dbReference type="PRINTS" id="PR01415">
    <property type="entry name" value="ANKYRIN"/>
</dbReference>
<comment type="caution">
    <text evidence="12">Lacks conserved residue(s) required for the propagation of feature annotation.</text>
</comment>
<feature type="region of interest" description="Disordered" evidence="13">
    <location>
        <begin position="1"/>
        <end position="70"/>
    </location>
</feature>
<comment type="caution">
    <text evidence="15">The sequence shown here is derived from an EMBL/GenBank/DDBJ whole genome shotgun (WGS) entry which is preliminary data.</text>
</comment>
<evidence type="ECO:0000256" key="10">
    <source>
        <dbReference type="ARBA" id="ARBA00048048"/>
    </source>
</evidence>
<feature type="non-terminal residue" evidence="15">
    <location>
        <position position="776"/>
    </location>
</feature>
<keyword evidence="3 12" id="KW-0812">Transmembrane</keyword>
<evidence type="ECO:0000256" key="11">
    <source>
        <dbReference type="PROSITE-ProRule" id="PRU00023"/>
    </source>
</evidence>
<feature type="repeat" description="ANK" evidence="11">
    <location>
        <begin position="243"/>
        <end position="275"/>
    </location>
</feature>
<feature type="transmembrane region" description="Helical" evidence="12">
    <location>
        <begin position="657"/>
        <end position="677"/>
    </location>
</feature>
<keyword evidence="4" id="KW-0677">Repeat</keyword>
<evidence type="ECO:0000256" key="2">
    <source>
        <dbReference type="ARBA" id="ARBA00010104"/>
    </source>
</evidence>
<keyword evidence="12 15" id="KW-0808">Transferase</keyword>
<keyword evidence="8" id="KW-0564">Palmitate</keyword>
<evidence type="ECO:0000256" key="1">
    <source>
        <dbReference type="ARBA" id="ARBA00004141"/>
    </source>
</evidence>
<dbReference type="InterPro" id="IPR001594">
    <property type="entry name" value="Palmitoyltrfase_DHHC"/>
</dbReference>
<dbReference type="Pfam" id="PF01529">
    <property type="entry name" value="DHHC"/>
    <property type="match status" value="1"/>
</dbReference>
<evidence type="ECO:0000313" key="15">
    <source>
        <dbReference type="EMBL" id="KAJ2777047.1"/>
    </source>
</evidence>
<evidence type="ECO:0000256" key="7">
    <source>
        <dbReference type="ARBA" id="ARBA00023136"/>
    </source>
</evidence>
<keyword evidence="5 12" id="KW-1133">Transmembrane helix</keyword>
<dbReference type="EC" id="2.3.1.225" evidence="12"/>
<evidence type="ECO:0000256" key="4">
    <source>
        <dbReference type="ARBA" id="ARBA00022737"/>
    </source>
</evidence>
<dbReference type="Pfam" id="PF12796">
    <property type="entry name" value="Ank_2"/>
    <property type="match status" value="2"/>
</dbReference>
<dbReference type="OrthoDB" id="6781668at2759"/>
<feature type="transmembrane region" description="Helical" evidence="12">
    <location>
        <begin position="433"/>
        <end position="451"/>
    </location>
</feature>
<comment type="catalytic activity">
    <reaction evidence="10 12">
        <text>L-cysteinyl-[protein] + hexadecanoyl-CoA = S-hexadecanoyl-L-cysteinyl-[protein] + CoA</text>
        <dbReference type="Rhea" id="RHEA:36683"/>
        <dbReference type="Rhea" id="RHEA-COMP:10131"/>
        <dbReference type="Rhea" id="RHEA-COMP:11032"/>
        <dbReference type="ChEBI" id="CHEBI:29950"/>
        <dbReference type="ChEBI" id="CHEBI:57287"/>
        <dbReference type="ChEBI" id="CHEBI:57379"/>
        <dbReference type="ChEBI" id="CHEBI:74151"/>
        <dbReference type="EC" id="2.3.1.225"/>
    </reaction>
</comment>
<gene>
    <name evidence="15" type="primary">AKR1</name>
    <name evidence="15" type="ORF">GGI15_004633</name>
</gene>
<keyword evidence="7 12" id="KW-0472">Membrane</keyword>
<feature type="transmembrane region" description="Helical" evidence="12">
    <location>
        <begin position="363"/>
        <end position="381"/>
    </location>
</feature>
<keyword evidence="12 15" id="KW-0012">Acyltransferase</keyword>
<feature type="transmembrane region" description="Helical" evidence="12">
    <location>
        <begin position="532"/>
        <end position="556"/>
    </location>
</feature>
<dbReference type="Proteomes" id="UP001140172">
    <property type="component" value="Unassembled WGS sequence"/>
</dbReference>
<evidence type="ECO:0000256" key="5">
    <source>
        <dbReference type="ARBA" id="ARBA00022989"/>
    </source>
</evidence>
<feature type="compositionally biased region" description="Basic residues" evidence="13">
    <location>
        <begin position="632"/>
        <end position="652"/>
    </location>
</feature>
<dbReference type="SMART" id="SM00248">
    <property type="entry name" value="ANK"/>
    <property type="match status" value="6"/>
</dbReference>
<keyword evidence="9" id="KW-0449">Lipoprotein</keyword>
<feature type="transmembrane region" description="Helical" evidence="12">
    <location>
        <begin position="584"/>
        <end position="604"/>
    </location>
</feature>
<dbReference type="EMBL" id="JANBUM010000444">
    <property type="protein sequence ID" value="KAJ2777047.1"/>
    <property type="molecule type" value="Genomic_DNA"/>
</dbReference>
<evidence type="ECO:0000256" key="12">
    <source>
        <dbReference type="RuleBase" id="RU079119"/>
    </source>
</evidence>
<evidence type="ECO:0000313" key="16">
    <source>
        <dbReference type="Proteomes" id="UP001140172"/>
    </source>
</evidence>
<feature type="domain" description="Palmitoyltransferase DHHC" evidence="14">
    <location>
        <begin position="485"/>
        <end position="619"/>
    </location>
</feature>
<dbReference type="InterPro" id="IPR002110">
    <property type="entry name" value="Ankyrin_rpt"/>
</dbReference>
<dbReference type="PROSITE" id="PS50216">
    <property type="entry name" value="DHHC"/>
    <property type="match status" value="1"/>
</dbReference>
<dbReference type="PROSITE" id="PS50088">
    <property type="entry name" value="ANK_REPEAT"/>
    <property type="match status" value="2"/>
</dbReference>
<dbReference type="GO" id="GO:0016020">
    <property type="term" value="C:membrane"/>
    <property type="evidence" value="ECO:0007669"/>
    <property type="project" value="UniProtKB-SubCell"/>
</dbReference>
<feature type="transmembrane region" description="Helical" evidence="12">
    <location>
        <begin position="337"/>
        <end position="357"/>
    </location>
</feature>
<evidence type="ECO:0000259" key="14">
    <source>
        <dbReference type="Pfam" id="PF01529"/>
    </source>
</evidence>
<dbReference type="InterPro" id="IPR036770">
    <property type="entry name" value="Ankyrin_rpt-contain_sf"/>
</dbReference>
<dbReference type="Pfam" id="PF13637">
    <property type="entry name" value="Ank_4"/>
    <property type="match status" value="1"/>
</dbReference>
<organism evidence="15 16">
    <name type="scientific">Coemansia interrupta</name>
    <dbReference type="NCBI Taxonomy" id="1126814"/>
    <lineage>
        <taxon>Eukaryota</taxon>
        <taxon>Fungi</taxon>
        <taxon>Fungi incertae sedis</taxon>
        <taxon>Zoopagomycota</taxon>
        <taxon>Kickxellomycotina</taxon>
        <taxon>Kickxellomycetes</taxon>
        <taxon>Kickxellales</taxon>
        <taxon>Kickxellaceae</taxon>
        <taxon>Coemansia</taxon>
    </lineage>
</organism>
<feature type="region of interest" description="Disordered" evidence="13">
    <location>
        <begin position="621"/>
        <end position="652"/>
    </location>
</feature>
<dbReference type="AlphaFoldDB" id="A0A9W8H1T0"/>
<dbReference type="PANTHER" id="PTHR24161:SF85">
    <property type="entry name" value="PALMITOYLTRANSFERASE HIP14"/>
    <property type="match status" value="1"/>
</dbReference>
<dbReference type="PROSITE" id="PS50297">
    <property type="entry name" value="ANK_REP_REGION"/>
    <property type="match status" value="2"/>
</dbReference>
<reference evidence="15" key="1">
    <citation type="submission" date="2022-07" db="EMBL/GenBank/DDBJ databases">
        <title>Phylogenomic reconstructions and comparative analyses of Kickxellomycotina fungi.</title>
        <authorList>
            <person name="Reynolds N.K."/>
            <person name="Stajich J.E."/>
            <person name="Barry K."/>
            <person name="Grigoriev I.V."/>
            <person name="Crous P."/>
            <person name="Smith M.E."/>
        </authorList>
    </citation>
    <scope>NUCLEOTIDE SEQUENCE</scope>
    <source>
        <strain evidence="15">BCRC 34489</strain>
    </source>
</reference>
<proteinExistence type="inferred from homology"/>
<evidence type="ECO:0000256" key="8">
    <source>
        <dbReference type="ARBA" id="ARBA00023139"/>
    </source>
</evidence>
<comment type="subcellular location">
    <subcellularLocation>
        <location evidence="1">Membrane</location>
        <topology evidence="1">Multi-pass membrane protein</topology>
    </subcellularLocation>
</comment>
<dbReference type="Gene3D" id="1.25.40.20">
    <property type="entry name" value="Ankyrin repeat-containing domain"/>
    <property type="match status" value="2"/>
</dbReference>
<protein>
    <recommendedName>
        <fullName evidence="12">Palmitoyltransferase</fullName>
        <ecNumber evidence="12">2.3.1.225</ecNumber>
    </recommendedName>
</protein>
<evidence type="ECO:0000256" key="6">
    <source>
        <dbReference type="ARBA" id="ARBA00023043"/>
    </source>
</evidence>
<name>A0A9W8H1T0_9FUNG</name>
<keyword evidence="6 11" id="KW-0040">ANK repeat</keyword>
<comment type="similarity">
    <text evidence="2">Belongs to the DHHC palmitoyltransferase family. AKR/ZDHHC17 subfamily.</text>
</comment>
<evidence type="ECO:0000256" key="9">
    <source>
        <dbReference type="ARBA" id="ARBA00023288"/>
    </source>
</evidence>
<sequence>MASAPQSPGDKTAAKSRAGREAKDILRPTHKAAAQTAVSTDGATGVIGHSGADERPDGNGTSATPAEAEEENSAFWAAIQKDDLATVQQIIEGGLWGAEQRDSGGNAPLHWAAQAGAQRVVAYLVETQHVDVNARCQRYSAPVLFWAINQQRLATAQYLVDHGANVLLRDSQQMTALHAAVHSGAISLVIYIAAVQLAAQPGSVDAGDYAGTTALMWAAYQRKQNIMEFLLRCGADINAHNNEGDTPLHFGMMSTAADIVDTLLAQGADPAQQTPLPAHALQEGADSGAVRTRTPRDFAVTHNFAAVFDEQVRLARRMRAIEDPGSRVLRWSLRKEVLAAALPLVLVWLALAAIAVYPWFVGLPLGLLVFAVMHFLVLRHVTRSKQTLHLQSVPYFSAVFQASALYTLVTWATRILPVTAGGALDGHAIPTHRALNLVFGLCFGACMYCFYRAVFGDPGYIVRNETILAALPVVQRLARVDTLDFDHFCRTCLNARPLRSKHCRVCNRCVARFDHHCPWTYNCVGLRNHRHFIMFLVFLFFGIAAYIMLVGTYLSYVFVVYDPVPGQPCYLGDITCGMFQSDSWVVVSTLWVGVNCAWATFLLITQLYQIAVGSTTNELTTGYSRVSPRTKDGHRHSHHGHGHGHGHRAGGRGRRSLFKGAFGWIASLIVGIGGTVASGDRTMSTSGADGPGMDSESEQLSPDSQMPPPISQSSTASSGEILAENRVGQASIPLTSIRYASLLNADGNVDSRRRKDPYNFGLVDNCLGFWTHDAEG</sequence>
<feature type="compositionally biased region" description="Basic and acidic residues" evidence="13">
    <location>
        <begin position="18"/>
        <end position="27"/>
    </location>
</feature>
<keyword evidence="16" id="KW-1185">Reference proteome</keyword>
<evidence type="ECO:0000256" key="3">
    <source>
        <dbReference type="ARBA" id="ARBA00022692"/>
    </source>
</evidence>
<accession>A0A9W8H1T0</accession>
<dbReference type="GO" id="GO:0019706">
    <property type="term" value="F:protein-cysteine S-palmitoyltransferase activity"/>
    <property type="evidence" value="ECO:0007669"/>
    <property type="project" value="UniProtKB-EC"/>
</dbReference>
<dbReference type="PANTHER" id="PTHR24161">
    <property type="entry name" value="ANK_REP_REGION DOMAIN-CONTAINING PROTEIN-RELATED"/>
    <property type="match status" value="1"/>
</dbReference>
<feature type="transmembrane region" description="Helical" evidence="12">
    <location>
        <begin position="393"/>
        <end position="413"/>
    </location>
</feature>
<dbReference type="SUPFAM" id="SSF48403">
    <property type="entry name" value="Ankyrin repeat"/>
    <property type="match status" value="1"/>
</dbReference>
<comment type="domain">
    <text evidence="12">The DHHC domain is required for palmitoyltransferase activity.</text>
</comment>
<feature type="region of interest" description="Disordered" evidence="13">
    <location>
        <begin position="680"/>
        <end position="718"/>
    </location>
</feature>